<dbReference type="AlphaFoldDB" id="A0A918PTB3"/>
<gene>
    <name evidence="1" type="ORF">GCM10011273_04210</name>
</gene>
<reference evidence="1" key="2">
    <citation type="submission" date="2020-09" db="EMBL/GenBank/DDBJ databases">
        <authorList>
            <person name="Sun Q."/>
            <person name="Kim S."/>
        </authorList>
    </citation>
    <scope>NUCLEOTIDE SEQUENCE</scope>
    <source>
        <strain evidence="1">KCTC 32296</strain>
    </source>
</reference>
<evidence type="ECO:0000313" key="1">
    <source>
        <dbReference type="EMBL" id="GGZ22511.1"/>
    </source>
</evidence>
<dbReference type="EMBL" id="BMZB01000001">
    <property type="protein sequence ID" value="GGZ22511.1"/>
    <property type="molecule type" value="Genomic_DNA"/>
</dbReference>
<protein>
    <submittedName>
        <fullName evidence="1">Uncharacterized protein</fullName>
    </submittedName>
</protein>
<keyword evidence="2" id="KW-1185">Reference proteome</keyword>
<proteinExistence type="predicted"/>
<organism evidence="1 2">
    <name type="scientific">Asticcacaulis endophyticus</name>
    <dbReference type="NCBI Taxonomy" id="1395890"/>
    <lineage>
        <taxon>Bacteria</taxon>
        <taxon>Pseudomonadati</taxon>
        <taxon>Pseudomonadota</taxon>
        <taxon>Alphaproteobacteria</taxon>
        <taxon>Caulobacterales</taxon>
        <taxon>Caulobacteraceae</taxon>
        <taxon>Asticcacaulis</taxon>
    </lineage>
</organism>
<dbReference type="RefSeq" id="WP_189484707.1">
    <property type="nucleotide sequence ID" value="NZ_BMZB01000001.1"/>
</dbReference>
<name>A0A918PTB3_9CAUL</name>
<evidence type="ECO:0000313" key="2">
    <source>
        <dbReference type="Proteomes" id="UP000662572"/>
    </source>
</evidence>
<sequence length="93" mass="10097">MLHLGAAHFGDINFDLSGLSGSKDNCTCALCQRKSAQHPLKVALPLIEAPDDAREFGRHPLQHYFCTTADTNLPDANDAALSPEFDFALSAKR</sequence>
<comment type="caution">
    <text evidence="1">The sequence shown here is derived from an EMBL/GenBank/DDBJ whole genome shotgun (WGS) entry which is preliminary data.</text>
</comment>
<dbReference type="Proteomes" id="UP000662572">
    <property type="component" value="Unassembled WGS sequence"/>
</dbReference>
<reference evidence="1" key="1">
    <citation type="journal article" date="2014" name="Int. J. Syst. Evol. Microbiol.">
        <title>Complete genome sequence of Corynebacterium casei LMG S-19264T (=DSM 44701T), isolated from a smear-ripened cheese.</title>
        <authorList>
            <consortium name="US DOE Joint Genome Institute (JGI-PGF)"/>
            <person name="Walter F."/>
            <person name="Albersmeier A."/>
            <person name="Kalinowski J."/>
            <person name="Ruckert C."/>
        </authorList>
    </citation>
    <scope>NUCLEOTIDE SEQUENCE</scope>
    <source>
        <strain evidence="1">KCTC 32296</strain>
    </source>
</reference>
<accession>A0A918PTB3</accession>